<feature type="coiled-coil region" evidence="1">
    <location>
        <begin position="130"/>
        <end position="165"/>
    </location>
</feature>
<reference evidence="4 5" key="1">
    <citation type="submission" date="2017-08" db="EMBL/GenBank/DDBJ databases">
        <title>Resequencing and Reannotation of the genome of Pyrococcus furiosus type strain DSM3638.</title>
        <authorList>
            <person name="Reichelt R.M."/>
            <person name="Bunk B."/>
        </authorList>
    </citation>
    <scope>NUCLEOTIDE SEQUENCE [LARGE SCALE GENOMIC DNA]</scope>
    <source>
        <strain evidence="4 5">DSM 3638</strain>
    </source>
</reference>
<keyword evidence="3" id="KW-1133">Transmembrane helix</keyword>
<keyword evidence="1" id="KW-0175">Coiled coil</keyword>
<protein>
    <submittedName>
        <fullName evidence="4">DUF515 domain-containing protein</fullName>
    </submittedName>
</protein>
<dbReference type="OrthoDB" id="86242at2157"/>
<feature type="transmembrane region" description="Helical" evidence="3">
    <location>
        <begin position="53"/>
        <end position="75"/>
    </location>
</feature>
<organism evidence="4 5">
    <name type="scientific">Pyrococcus furiosus (strain ATCC 43587 / DSM 3638 / JCM 8422 / Vc1)</name>
    <dbReference type="NCBI Taxonomy" id="186497"/>
    <lineage>
        <taxon>Archaea</taxon>
        <taxon>Methanobacteriati</taxon>
        <taxon>Methanobacteriota</taxon>
        <taxon>Thermococci</taxon>
        <taxon>Thermococcales</taxon>
        <taxon>Thermococcaceae</taxon>
        <taxon>Pyrococcus</taxon>
    </lineage>
</organism>
<evidence type="ECO:0000256" key="1">
    <source>
        <dbReference type="SAM" id="Coils"/>
    </source>
</evidence>
<dbReference type="AlphaFoldDB" id="A0A5C0XV40"/>
<evidence type="ECO:0000313" key="4">
    <source>
        <dbReference type="EMBL" id="QEK78660.1"/>
    </source>
</evidence>
<evidence type="ECO:0000256" key="2">
    <source>
        <dbReference type="SAM" id="MobiDB-lite"/>
    </source>
</evidence>
<dbReference type="GeneID" id="41712809"/>
<sequence>MAEDIEAKIRRLRELGKIAESKEETPTPTPAKPPRRRFSRIGTLREKERRKRVIIGAVVLSVIIIAGVFAIYMYFENKAVRELENAKNAKIAEVNACFKGELANDTVKFQLINKIMAAKSIEELEKINVNQICEQRKKELEEERIRAEQERLAKELAQLKNDTKESIKAAFGPLLQVEVPDEIKKKIVSTLNDLLSKVDSAKTKDEVLSINVEDYLLPLWKEVYIYKIDSMPTSKVILKKGEEKRMYTKEEAKLIINRIGSLSELLEYNVEKVELVQVALVLSRENVVGGFIAPGDEVKVYAKNGTTFREIVPEGYVVTALLSTDAGRITVSESQQQTTTASSTSSTSSQQISSTSYSPGDVTYQNSQQSQTQSSVTQTTSESLSSTYTYSVNLGEILKAIAAGKIKAPESVRAQLSNYGWEVLDLEQEFKFLALPEDTRLLVIIEVPSEFVPEILNWKDSIVVAKVSR</sequence>
<feature type="compositionally biased region" description="Basic and acidic residues" evidence="2">
    <location>
        <begin position="16"/>
        <end position="25"/>
    </location>
</feature>
<feature type="region of interest" description="Disordered" evidence="2">
    <location>
        <begin position="16"/>
        <end position="36"/>
    </location>
</feature>
<accession>A0A5C0XV40</accession>
<dbReference type="GeneID" id="13301603"/>
<keyword evidence="3" id="KW-0472">Membrane</keyword>
<name>A0A5C0XV40_PYRFU</name>
<dbReference type="RefSeq" id="WP_011012133.1">
    <property type="nucleotide sequence ID" value="NC_003413.1"/>
</dbReference>
<gene>
    <name evidence="4" type="ORF">PFDSM3638_05010</name>
</gene>
<feature type="region of interest" description="Disordered" evidence="2">
    <location>
        <begin position="333"/>
        <end position="380"/>
    </location>
</feature>
<evidence type="ECO:0000313" key="5">
    <source>
        <dbReference type="Proteomes" id="UP000324354"/>
    </source>
</evidence>
<keyword evidence="3" id="KW-0812">Transmembrane</keyword>
<proteinExistence type="predicted"/>
<dbReference type="Proteomes" id="UP000324354">
    <property type="component" value="Chromosome"/>
</dbReference>
<dbReference type="Pfam" id="PF04415">
    <property type="entry name" value="DUF515"/>
    <property type="match status" value="1"/>
</dbReference>
<evidence type="ECO:0000256" key="3">
    <source>
        <dbReference type="SAM" id="Phobius"/>
    </source>
</evidence>
<dbReference type="EMBL" id="CP023154">
    <property type="protein sequence ID" value="QEK78660.1"/>
    <property type="molecule type" value="Genomic_DNA"/>
</dbReference>
<dbReference type="InterPro" id="IPR007509">
    <property type="entry name" value="DUF515"/>
</dbReference>